<keyword evidence="8" id="KW-0234">DNA repair</keyword>
<protein>
    <recommendedName>
        <fullName evidence="8">Fanconi-associated nuclease</fullName>
        <ecNumber evidence="8">3.1.4.1</ecNumber>
    </recommendedName>
</protein>
<keyword evidence="6 8" id="KW-0460">Magnesium</keyword>
<dbReference type="SMART" id="SM00990">
    <property type="entry name" value="VRR_NUC"/>
    <property type="match status" value="1"/>
</dbReference>
<evidence type="ECO:0000256" key="4">
    <source>
        <dbReference type="ARBA" id="ARBA00022723"/>
    </source>
</evidence>
<dbReference type="InterPro" id="IPR049125">
    <property type="entry name" value="FAN1-like_WH"/>
</dbReference>
<dbReference type="Gene3D" id="3.40.1350.10">
    <property type="match status" value="1"/>
</dbReference>
<feature type="region of interest" description="Disordered" evidence="9">
    <location>
        <begin position="1"/>
        <end position="74"/>
    </location>
</feature>
<keyword evidence="12" id="KW-1185">Reference proteome</keyword>
<name>A0A1B8GDB2_9PEZI</name>
<dbReference type="FunFam" id="3.40.1350.10:FF:000009">
    <property type="entry name" value="Fanconi-associated nuclease"/>
    <property type="match status" value="1"/>
</dbReference>
<evidence type="ECO:0000259" key="10">
    <source>
        <dbReference type="SMART" id="SM00990"/>
    </source>
</evidence>
<evidence type="ECO:0000313" key="11">
    <source>
        <dbReference type="EMBL" id="OBT93777.2"/>
    </source>
</evidence>
<dbReference type="GO" id="GO:0036297">
    <property type="term" value="P:interstrand cross-link repair"/>
    <property type="evidence" value="ECO:0007669"/>
    <property type="project" value="InterPro"/>
</dbReference>
<dbReference type="Pfam" id="PF08774">
    <property type="entry name" value="VRR_NUC"/>
    <property type="match status" value="1"/>
</dbReference>
<dbReference type="EC" id="3.1.4.1" evidence="8"/>
<keyword evidence="8" id="KW-0227">DNA damage</keyword>
<dbReference type="InterPro" id="IPR049132">
    <property type="entry name" value="FAN1-like_euk"/>
</dbReference>
<evidence type="ECO:0000256" key="3">
    <source>
        <dbReference type="ARBA" id="ARBA00022722"/>
    </source>
</evidence>
<dbReference type="GO" id="GO:0004528">
    <property type="term" value="F:phosphodiesterase I activity"/>
    <property type="evidence" value="ECO:0007669"/>
    <property type="project" value="UniProtKB-EC"/>
</dbReference>
<evidence type="ECO:0000256" key="9">
    <source>
        <dbReference type="SAM" id="MobiDB-lite"/>
    </source>
</evidence>
<dbReference type="STRING" id="342668.A0A1B8GDB2"/>
<dbReference type="GO" id="GO:0046872">
    <property type="term" value="F:metal ion binding"/>
    <property type="evidence" value="ECO:0007669"/>
    <property type="project" value="UniProtKB-KW"/>
</dbReference>
<keyword evidence="3 8" id="KW-0540">Nuclease</keyword>
<evidence type="ECO:0000256" key="1">
    <source>
        <dbReference type="ARBA" id="ARBA00000983"/>
    </source>
</evidence>
<dbReference type="EMBL" id="KV460250">
    <property type="protein sequence ID" value="OBT93777.2"/>
    <property type="molecule type" value="Genomic_DNA"/>
</dbReference>
<reference evidence="11 12" key="1">
    <citation type="submission" date="2016-03" db="EMBL/GenBank/DDBJ databases">
        <title>Comparative genomics of Pseudogymnoascus destructans, the fungus causing white-nose syndrome of bats.</title>
        <authorList>
            <person name="Palmer J.M."/>
            <person name="Drees K.P."/>
            <person name="Foster J.T."/>
            <person name="Lindner D.L."/>
        </authorList>
    </citation>
    <scope>NUCLEOTIDE SEQUENCE [LARGE SCALE GENOMIC DNA]</scope>
    <source>
        <strain evidence="11 12">UAMH 10579</strain>
    </source>
</reference>
<dbReference type="GO" id="GO:0017108">
    <property type="term" value="F:5'-flap endonuclease activity"/>
    <property type="evidence" value="ECO:0007669"/>
    <property type="project" value="TreeGrafter"/>
</dbReference>
<evidence type="ECO:0000313" key="12">
    <source>
        <dbReference type="Proteomes" id="UP000091956"/>
    </source>
</evidence>
<dbReference type="Proteomes" id="UP000091956">
    <property type="component" value="Unassembled WGS sequence"/>
</dbReference>
<dbReference type="Pfam" id="PF21170">
    <property type="entry name" value="FAN1_TPR"/>
    <property type="match status" value="1"/>
</dbReference>
<dbReference type="GO" id="GO:0070336">
    <property type="term" value="F:flap-structured DNA binding"/>
    <property type="evidence" value="ECO:0007669"/>
    <property type="project" value="TreeGrafter"/>
</dbReference>
<dbReference type="AlphaFoldDB" id="A0A1B8GDB2"/>
<dbReference type="GeneID" id="28841560"/>
<dbReference type="CDD" id="cd22326">
    <property type="entry name" value="FAN1-like"/>
    <property type="match status" value="1"/>
</dbReference>
<dbReference type="PANTHER" id="PTHR15749:SF4">
    <property type="entry name" value="FANCONI-ASSOCIATED NUCLEASE 1"/>
    <property type="match status" value="1"/>
</dbReference>
<accession>A0A1B8GDB2</accession>
<evidence type="ECO:0000256" key="6">
    <source>
        <dbReference type="ARBA" id="ARBA00022842"/>
    </source>
</evidence>
<comment type="similarity">
    <text evidence="2 8">Belongs to the FAN1 family.</text>
</comment>
<dbReference type="InterPro" id="IPR014883">
    <property type="entry name" value="VRR_NUC"/>
</dbReference>
<dbReference type="PANTHER" id="PTHR15749">
    <property type="entry name" value="FANCONI-ASSOCIATED NUCLEASE 1"/>
    <property type="match status" value="1"/>
</dbReference>
<keyword evidence="5 8" id="KW-0378">Hydrolase</keyword>
<keyword evidence="4 8" id="KW-0479">Metal-binding</keyword>
<evidence type="ECO:0000256" key="5">
    <source>
        <dbReference type="ARBA" id="ARBA00022801"/>
    </source>
</evidence>
<comment type="catalytic activity">
    <reaction evidence="1 8">
        <text>Hydrolytically removes 5'-nucleotides successively from the 3'-hydroxy termini of 3'-hydroxy-terminated oligonucleotides.</text>
        <dbReference type="EC" id="3.1.4.1"/>
    </reaction>
</comment>
<dbReference type="RefSeq" id="XP_059319450.1">
    <property type="nucleotide sequence ID" value="XM_059463945.1"/>
</dbReference>
<sequence>MAAIDERDNGYPVKRRKTGEQVETLKPETPSATCGGFENSRPDLDLDTFGTDTDAAESKPDTDGPTELESALPHLDQGKDAIVDYEAIQLFEKDLNISKDLEDNLNSQKLPSGRRSIYVDAFNLALETVLDEESHLFDEREGKVFDEWRGLSYEAQYLYVRLFLRKTSAWHRTSKLGYHSDISDISAAIGSLQSSRPLSRVSEAGLITDVKIEDSDSQLEGNSFTFADALTEDTTTLEEVSSLLSLDELKSIGKEARVRGKNKTELLSALRRMSRAQSGLGSVGLKILKSKSNLEIVSPEIRISDIPHISAGNSDVVHQDENATRSNGNVKLSDQTFGENNRDRHFILRILGNIGSCIRLSSSTLKLFERVHMVYYRSTKWTDKSLTTIILARIQKRNFPNYLICRSANIFPSRAMLLEFEASIRLQHQVDSVLENGLQDNQVQEEMLSIFEEVYPKWQALVADEQHKEERVYESGEGAYLRLFSPCSVYTRIIFKATLVFGRLKMYEREHSVLTELLEQRLFTYRRGGIYQRKALLEEHYLADAGANSTETAGMSQDQLKRYWKRSSLKTAEEGLQDRDCHVIYHYDLEKRIVKLEKAIKTPKREQHDFGHTRLITPIERNVEGIQVRVIPADVGRAGAEERRSAKTIWVDEKDGGGECSVEAMCLSWYRNQGWKGYHAEGGILQTLFAYLFYDILFAYIPNVFQTEFQTCPLDLYTEAFFPSRASEIHHRLAELSNGGAGRLIREVDERERERRTCVVGLNWDFAVDDLLEIAACFDGSALASICMVMAQDYRQRGGGVPDLFLWNPETSQVMFSEVKSENDRLSDTQRLWIHVLMSSGVKVELCNAVAREMRTREE</sequence>
<dbReference type="InterPro" id="IPR033315">
    <property type="entry name" value="Fan1-like"/>
</dbReference>
<evidence type="ECO:0000256" key="7">
    <source>
        <dbReference type="ARBA" id="ARBA00023211"/>
    </source>
</evidence>
<gene>
    <name evidence="11" type="ORF">VE01_08174</name>
</gene>
<dbReference type="GO" id="GO:0008409">
    <property type="term" value="F:5'-3' exonuclease activity"/>
    <property type="evidence" value="ECO:0007669"/>
    <property type="project" value="TreeGrafter"/>
</dbReference>
<dbReference type="Pfam" id="PF21315">
    <property type="entry name" value="FAN1_HTH"/>
    <property type="match status" value="1"/>
</dbReference>
<organism evidence="11 12">
    <name type="scientific">Pseudogymnoascus verrucosus</name>
    <dbReference type="NCBI Taxonomy" id="342668"/>
    <lineage>
        <taxon>Eukaryota</taxon>
        <taxon>Fungi</taxon>
        <taxon>Dikarya</taxon>
        <taxon>Ascomycota</taxon>
        <taxon>Pezizomycotina</taxon>
        <taxon>Leotiomycetes</taxon>
        <taxon>Thelebolales</taxon>
        <taxon>Thelebolaceae</taxon>
        <taxon>Pseudogymnoascus</taxon>
    </lineage>
</organism>
<reference evidence="12" key="2">
    <citation type="journal article" date="2018" name="Nat. Commun.">
        <title>Extreme sensitivity to ultraviolet light in the fungal pathogen causing white-nose syndrome of bats.</title>
        <authorList>
            <person name="Palmer J.M."/>
            <person name="Drees K.P."/>
            <person name="Foster J.T."/>
            <person name="Lindner D.L."/>
        </authorList>
    </citation>
    <scope>NUCLEOTIDE SEQUENCE [LARGE SCALE GENOMIC DNA]</scope>
    <source>
        <strain evidence="12">UAMH 10579</strain>
    </source>
</reference>
<keyword evidence="8" id="KW-0539">Nucleus</keyword>
<evidence type="ECO:0000256" key="8">
    <source>
        <dbReference type="RuleBase" id="RU365033"/>
    </source>
</evidence>
<feature type="domain" description="VRR-NUC" evidence="10">
    <location>
        <begin position="736"/>
        <end position="851"/>
    </location>
</feature>
<comment type="subcellular location">
    <subcellularLocation>
        <location evidence="8">Nucleus</location>
    </subcellularLocation>
</comment>
<dbReference type="GO" id="GO:0005634">
    <property type="term" value="C:nucleus"/>
    <property type="evidence" value="ECO:0007669"/>
    <property type="project" value="UniProtKB-SubCell"/>
</dbReference>
<keyword evidence="7 8" id="KW-0464">Manganese</keyword>
<dbReference type="InterPro" id="IPR011856">
    <property type="entry name" value="tRNA_endonuc-like_dom_sf"/>
</dbReference>
<proteinExistence type="inferred from homology"/>
<comment type="function">
    <text evidence="8">Nuclease required for the repair of DNA interstrand cross-links (ICL). Acts as a 5'-3' exonuclease that anchors at a cut end of DNA and cleaves DNA successively at every third nucleotide, allowing to excise an ICL from one strand through flanking incisions.</text>
</comment>
<dbReference type="InterPro" id="IPR049126">
    <property type="entry name" value="FAN1-like_TPR"/>
</dbReference>
<comment type="cofactor">
    <cofactor evidence="8">
        <name>Mg(2+)</name>
        <dbReference type="ChEBI" id="CHEBI:18420"/>
    </cofactor>
    <cofactor evidence="8">
        <name>Mn(2+)</name>
        <dbReference type="ChEBI" id="CHEBI:29035"/>
    </cofactor>
</comment>
<evidence type="ECO:0000256" key="2">
    <source>
        <dbReference type="ARBA" id="ARBA00005533"/>
    </source>
</evidence>